<sequence length="277" mass="32517">MFLAKITTALRPKLFTEAVSSLLRISQRQKHKCPKDVAPKCFKFRPTNKTNKSCEPVVPPKPKYYKQLKPCKSDKELSVQHPKYLGIYPRCKIPYHPEPWCTDPCLLEVRMDPIHYKPSAALDKKYECYWVECFQRRPKRCCRRVPPERSHREVRKSCDYRPQTKQCFMVDPMPCKKAAVISKCPKFTMCGCPLANQRVDCLGPPKLRPRCRRPPTQYPCFSECQHEELSKPRPIECHCLEVPPTCVLYRYMKSHRNRRGYCEPLDKGYDSCDSSTH</sequence>
<dbReference type="OMA" id="WVECFFR"/>
<dbReference type="STRING" id="7217.B3MEG4"/>
<dbReference type="InterPro" id="IPR006611">
    <property type="entry name" value="DUF1431_DROsp"/>
</dbReference>
<gene>
    <name evidence="1" type="primary">Dana\GF13521</name>
    <name evidence="1" type="synonym">dana_GLEANR_13533</name>
    <name evidence="1" type="ORF">GF13521</name>
</gene>
<dbReference type="Pfam" id="PF07248">
    <property type="entry name" value="DUF1431"/>
    <property type="match status" value="1"/>
</dbReference>
<dbReference type="InParanoid" id="B3MEG4"/>
<name>B3MEG4_DROAN</name>
<dbReference type="GeneID" id="6496360"/>
<dbReference type="KEGG" id="dan:6496360"/>
<evidence type="ECO:0000313" key="1">
    <source>
        <dbReference type="EMBL" id="EDV37584.1"/>
    </source>
</evidence>
<protein>
    <submittedName>
        <fullName evidence="1">Uncharacterized protein</fullName>
    </submittedName>
</protein>
<dbReference type="HOGENOM" id="CLU_079998_0_0_1"/>
<evidence type="ECO:0000313" key="2">
    <source>
        <dbReference type="Proteomes" id="UP000007801"/>
    </source>
</evidence>
<reference evidence="1 2" key="1">
    <citation type="journal article" date="2007" name="Nature">
        <title>Evolution of genes and genomes on the Drosophila phylogeny.</title>
        <authorList>
            <consortium name="Drosophila 12 Genomes Consortium"/>
            <person name="Clark A.G."/>
            <person name="Eisen M.B."/>
            <person name="Smith D.R."/>
            <person name="Bergman C.M."/>
            <person name="Oliver B."/>
            <person name="Markow T.A."/>
            <person name="Kaufman T.C."/>
            <person name="Kellis M."/>
            <person name="Gelbart W."/>
            <person name="Iyer V.N."/>
            <person name="Pollard D.A."/>
            <person name="Sackton T.B."/>
            <person name="Larracuente A.M."/>
            <person name="Singh N.D."/>
            <person name="Abad J.P."/>
            <person name="Abt D.N."/>
            <person name="Adryan B."/>
            <person name="Aguade M."/>
            <person name="Akashi H."/>
            <person name="Anderson W.W."/>
            <person name="Aquadro C.F."/>
            <person name="Ardell D.H."/>
            <person name="Arguello R."/>
            <person name="Artieri C.G."/>
            <person name="Barbash D.A."/>
            <person name="Barker D."/>
            <person name="Barsanti P."/>
            <person name="Batterham P."/>
            <person name="Batzoglou S."/>
            <person name="Begun D."/>
            <person name="Bhutkar A."/>
            <person name="Blanco E."/>
            <person name="Bosak S.A."/>
            <person name="Bradley R.K."/>
            <person name="Brand A.D."/>
            <person name="Brent M.R."/>
            <person name="Brooks A.N."/>
            <person name="Brown R.H."/>
            <person name="Butlin R.K."/>
            <person name="Caggese C."/>
            <person name="Calvi B.R."/>
            <person name="Bernardo de Carvalho A."/>
            <person name="Caspi A."/>
            <person name="Castrezana S."/>
            <person name="Celniker S.E."/>
            <person name="Chang J.L."/>
            <person name="Chapple C."/>
            <person name="Chatterji S."/>
            <person name="Chinwalla A."/>
            <person name="Civetta A."/>
            <person name="Clifton S.W."/>
            <person name="Comeron J.M."/>
            <person name="Costello J.C."/>
            <person name="Coyne J.A."/>
            <person name="Daub J."/>
            <person name="David R.G."/>
            <person name="Delcher A.L."/>
            <person name="Delehaunty K."/>
            <person name="Do C.B."/>
            <person name="Ebling H."/>
            <person name="Edwards K."/>
            <person name="Eickbush T."/>
            <person name="Evans J.D."/>
            <person name="Filipski A."/>
            <person name="Findeiss S."/>
            <person name="Freyhult E."/>
            <person name="Fulton L."/>
            <person name="Fulton R."/>
            <person name="Garcia A.C."/>
            <person name="Gardiner A."/>
            <person name="Garfield D.A."/>
            <person name="Garvin B.E."/>
            <person name="Gibson G."/>
            <person name="Gilbert D."/>
            <person name="Gnerre S."/>
            <person name="Godfrey J."/>
            <person name="Good R."/>
            <person name="Gotea V."/>
            <person name="Gravely B."/>
            <person name="Greenberg A.J."/>
            <person name="Griffiths-Jones S."/>
            <person name="Gross S."/>
            <person name="Guigo R."/>
            <person name="Gustafson E.A."/>
            <person name="Haerty W."/>
            <person name="Hahn M.W."/>
            <person name="Halligan D.L."/>
            <person name="Halpern A.L."/>
            <person name="Halter G.M."/>
            <person name="Han M.V."/>
            <person name="Heger A."/>
            <person name="Hillier L."/>
            <person name="Hinrichs A.S."/>
            <person name="Holmes I."/>
            <person name="Hoskins R.A."/>
            <person name="Hubisz M.J."/>
            <person name="Hultmark D."/>
            <person name="Huntley M.A."/>
            <person name="Jaffe D.B."/>
            <person name="Jagadeeshan S."/>
            <person name="Jeck W.R."/>
            <person name="Johnson J."/>
            <person name="Jones C.D."/>
            <person name="Jordan W.C."/>
            <person name="Karpen G.H."/>
            <person name="Kataoka E."/>
            <person name="Keightley P.D."/>
            <person name="Kheradpour P."/>
            <person name="Kirkness E.F."/>
            <person name="Koerich L.B."/>
            <person name="Kristiansen K."/>
            <person name="Kudrna D."/>
            <person name="Kulathinal R.J."/>
            <person name="Kumar S."/>
            <person name="Kwok R."/>
            <person name="Lander E."/>
            <person name="Langley C.H."/>
            <person name="Lapoint R."/>
            <person name="Lazzaro B.P."/>
            <person name="Lee S.J."/>
            <person name="Levesque L."/>
            <person name="Li R."/>
            <person name="Lin C.F."/>
            <person name="Lin M.F."/>
            <person name="Lindblad-Toh K."/>
            <person name="Llopart A."/>
            <person name="Long M."/>
            <person name="Low L."/>
            <person name="Lozovsky E."/>
            <person name="Lu J."/>
            <person name="Luo M."/>
            <person name="Machado C.A."/>
            <person name="Makalowski W."/>
            <person name="Marzo M."/>
            <person name="Matsuda M."/>
            <person name="Matzkin L."/>
            <person name="McAllister B."/>
            <person name="McBride C.S."/>
            <person name="McKernan B."/>
            <person name="McKernan K."/>
            <person name="Mendez-Lago M."/>
            <person name="Minx P."/>
            <person name="Mollenhauer M.U."/>
            <person name="Montooth K."/>
            <person name="Mount S.M."/>
            <person name="Mu X."/>
            <person name="Myers E."/>
            <person name="Negre B."/>
            <person name="Newfeld S."/>
            <person name="Nielsen R."/>
            <person name="Noor M.A."/>
            <person name="O'Grady P."/>
            <person name="Pachter L."/>
            <person name="Papaceit M."/>
            <person name="Parisi M.J."/>
            <person name="Parisi M."/>
            <person name="Parts L."/>
            <person name="Pedersen J.S."/>
            <person name="Pesole G."/>
            <person name="Phillippy A.M."/>
            <person name="Ponting C.P."/>
            <person name="Pop M."/>
            <person name="Porcelli D."/>
            <person name="Powell J.R."/>
            <person name="Prohaska S."/>
            <person name="Pruitt K."/>
            <person name="Puig M."/>
            <person name="Quesneville H."/>
            <person name="Ram K.R."/>
            <person name="Rand D."/>
            <person name="Rasmussen M.D."/>
            <person name="Reed L.K."/>
            <person name="Reenan R."/>
            <person name="Reily A."/>
            <person name="Remington K.A."/>
            <person name="Rieger T.T."/>
            <person name="Ritchie M.G."/>
            <person name="Robin C."/>
            <person name="Rogers Y.H."/>
            <person name="Rohde C."/>
            <person name="Rozas J."/>
            <person name="Rubenfield M.J."/>
            <person name="Ruiz A."/>
            <person name="Russo S."/>
            <person name="Salzberg S.L."/>
            <person name="Sanchez-Gracia A."/>
            <person name="Saranga D.J."/>
            <person name="Sato H."/>
            <person name="Schaeffer S.W."/>
            <person name="Schatz M.C."/>
            <person name="Schlenke T."/>
            <person name="Schwartz R."/>
            <person name="Segarra C."/>
            <person name="Singh R.S."/>
            <person name="Sirot L."/>
            <person name="Sirota M."/>
            <person name="Sisneros N.B."/>
            <person name="Smith C.D."/>
            <person name="Smith T.F."/>
            <person name="Spieth J."/>
            <person name="Stage D.E."/>
            <person name="Stark A."/>
            <person name="Stephan W."/>
            <person name="Strausberg R.L."/>
            <person name="Strempel S."/>
            <person name="Sturgill D."/>
            <person name="Sutton G."/>
            <person name="Sutton G.G."/>
            <person name="Tao W."/>
            <person name="Teichmann S."/>
            <person name="Tobari Y.N."/>
            <person name="Tomimura Y."/>
            <person name="Tsolas J.M."/>
            <person name="Valente V.L."/>
            <person name="Venter E."/>
            <person name="Venter J.C."/>
            <person name="Vicario S."/>
            <person name="Vieira F.G."/>
            <person name="Vilella A.J."/>
            <person name="Villasante A."/>
            <person name="Walenz B."/>
            <person name="Wang J."/>
            <person name="Wasserman M."/>
            <person name="Watts T."/>
            <person name="Wilson D."/>
            <person name="Wilson R.K."/>
            <person name="Wing R.A."/>
            <person name="Wolfner M.F."/>
            <person name="Wong A."/>
            <person name="Wong G.K."/>
            <person name="Wu C.I."/>
            <person name="Wu G."/>
            <person name="Yamamoto D."/>
            <person name="Yang H.P."/>
            <person name="Yang S.P."/>
            <person name="Yorke J.A."/>
            <person name="Yoshida K."/>
            <person name="Zdobnov E."/>
            <person name="Zhang P."/>
            <person name="Zhang Y."/>
            <person name="Zimin A.V."/>
            <person name="Baldwin J."/>
            <person name="Abdouelleil A."/>
            <person name="Abdulkadir J."/>
            <person name="Abebe A."/>
            <person name="Abera B."/>
            <person name="Abreu J."/>
            <person name="Acer S.C."/>
            <person name="Aftuck L."/>
            <person name="Alexander A."/>
            <person name="An P."/>
            <person name="Anderson E."/>
            <person name="Anderson S."/>
            <person name="Arachi H."/>
            <person name="Azer M."/>
            <person name="Bachantsang P."/>
            <person name="Barry A."/>
            <person name="Bayul T."/>
            <person name="Berlin A."/>
            <person name="Bessette D."/>
            <person name="Bloom T."/>
            <person name="Blye J."/>
            <person name="Boguslavskiy L."/>
            <person name="Bonnet C."/>
            <person name="Boukhgalter B."/>
            <person name="Bourzgui I."/>
            <person name="Brown A."/>
            <person name="Cahill P."/>
            <person name="Channer S."/>
            <person name="Cheshatsang Y."/>
            <person name="Chuda L."/>
            <person name="Citroen M."/>
            <person name="Collymore A."/>
            <person name="Cooke P."/>
            <person name="Costello M."/>
            <person name="D'Aco K."/>
            <person name="Daza R."/>
            <person name="De Haan G."/>
            <person name="DeGray S."/>
            <person name="DeMaso C."/>
            <person name="Dhargay N."/>
            <person name="Dooley K."/>
            <person name="Dooley E."/>
            <person name="Doricent M."/>
            <person name="Dorje P."/>
            <person name="Dorjee K."/>
            <person name="Dupes A."/>
            <person name="Elong R."/>
            <person name="Falk J."/>
            <person name="Farina A."/>
            <person name="Faro S."/>
            <person name="Ferguson D."/>
            <person name="Fisher S."/>
            <person name="Foley C.D."/>
            <person name="Franke A."/>
            <person name="Friedrich D."/>
            <person name="Gadbois L."/>
            <person name="Gearin G."/>
            <person name="Gearin C.R."/>
            <person name="Giannoukos G."/>
            <person name="Goode T."/>
            <person name="Graham J."/>
            <person name="Grandbois E."/>
            <person name="Grewal S."/>
            <person name="Gyaltsen K."/>
            <person name="Hafez N."/>
            <person name="Hagos B."/>
            <person name="Hall J."/>
            <person name="Henson C."/>
            <person name="Hollinger A."/>
            <person name="Honan T."/>
            <person name="Huard M.D."/>
            <person name="Hughes L."/>
            <person name="Hurhula B."/>
            <person name="Husby M.E."/>
            <person name="Kamat A."/>
            <person name="Kanga B."/>
            <person name="Kashin S."/>
            <person name="Khazanovich D."/>
            <person name="Kisner P."/>
            <person name="Lance K."/>
            <person name="Lara M."/>
            <person name="Lee W."/>
            <person name="Lennon N."/>
            <person name="Letendre F."/>
            <person name="LeVine R."/>
            <person name="Lipovsky A."/>
            <person name="Liu X."/>
            <person name="Liu J."/>
            <person name="Liu S."/>
            <person name="Lokyitsang T."/>
            <person name="Lokyitsang Y."/>
            <person name="Lubonja R."/>
            <person name="Lui A."/>
            <person name="MacDonald P."/>
            <person name="Magnisalis V."/>
            <person name="Maru K."/>
            <person name="Matthews C."/>
            <person name="McCusker W."/>
            <person name="McDonough S."/>
            <person name="Mehta T."/>
            <person name="Meldrim J."/>
            <person name="Meneus L."/>
            <person name="Mihai O."/>
            <person name="Mihalev A."/>
            <person name="Mihova T."/>
            <person name="Mittelman R."/>
            <person name="Mlenga V."/>
            <person name="Montmayeur A."/>
            <person name="Mulrain L."/>
            <person name="Navidi A."/>
            <person name="Naylor J."/>
            <person name="Negash T."/>
            <person name="Nguyen T."/>
            <person name="Nguyen N."/>
            <person name="Nicol R."/>
            <person name="Norbu C."/>
            <person name="Norbu N."/>
            <person name="Novod N."/>
            <person name="O'Neill B."/>
            <person name="Osman S."/>
            <person name="Markiewicz E."/>
            <person name="Oyono O.L."/>
            <person name="Patti C."/>
            <person name="Phunkhang P."/>
            <person name="Pierre F."/>
            <person name="Priest M."/>
            <person name="Raghuraman S."/>
            <person name="Rege F."/>
            <person name="Reyes R."/>
            <person name="Rise C."/>
            <person name="Rogov P."/>
            <person name="Ross K."/>
            <person name="Ryan E."/>
            <person name="Settipalli S."/>
            <person name="Shea T."/>
            <person name="Sherpa N."/>
            <person name="Shi L."/>
            <person name="Shih D."/>
            <person name="Sparrow T."/>
            <person name="Spaulding J."/>
            <person name="Stalker J."/>
            <person name="Stange-Thomann N."/>
            <person name="Stavropoulos S."/>
            <person name="Stone C."/>
            <person name="Strader C."/>
            <person name="Tesfaye S."/>
            <person name="Thomson T."/>
            <person name="Thoulutsang Y."/>
            <person name="Thoulutsang D."/>
            <person name="Topham K."/>
            <person name="Topping I."/>
            <person name="Tsamla T."/>
            <person name="Vassiliev H."/>
            <person name="Vo A."/>
            <person name="Wangchuk T."/>
            <person name="Wangdi T."/>
            <person name="Weiand M."/>
            <person name="Wilkinson J."/>
            <person name="Wilson A."/>
            <person name="Yadav S."/>
            <person name="Young G."/>
            <person name="Yu Q."/>
            <person name="Zembek L."/>
            <person name="Zhong D."/>
            <person name="Zimmer A."/>
            <person name="Zwirko Z."/>
            <person name="Jaffe D.B."/>
            <person name="Alvarez P."/>
            <person name="Brockman W."/>
            <person name="Butler J."/>
            <person name="Chin C."/>
            <person name="Gnerre S."/>
            <person name="Grabherr M."/>
            <person name="Kleber M."/>
            <person name="Mauceli E."/>
            <person name="MacCallum I."/>
        </authorList>
    </citation>
    <scope>NUCLEOTIDE SEQUENCE [LARGE SCALE GENOMIC DNA]</scope>
    <source>
        <strain evidence="2">Tucson 14024-0371.13</strain>
    </source>
</reference>
<dbReference type="EMBL" id="CH902619">
    <property type="protein sequence ID" value="EDV37584.1"/>
    <property type="molecule type" value="Genomic_DNA"/>
</dbReference>
<proteinExistence type="predicted"/>
<dbReference type="PANTHER" id="PTHR20977:SF0">
    <property type="entry name" value="AT13385P-RELATED"/>
    <property type="match status" value="1"/>
</dbReference>
<dbReference type="SMART" id="SM00689">
    <property type="entry name" value="DM6"/>
    <property type="match status" value="1"/>
</dbReference>
<dbReference type="PANTHER" id="PTHR20977">
    <property type="entry name" value="AT13385P-RELATED"/>
    <property type="match status" value="1"/>
</dbReference>
<organism evidence="1 2">
    <name type="scientific">Drosophila ananassae</name>
    <name type="common">Fruit fly</name>
    <dbReference type="NCBI Taxonomy" id="7217"/>
    <lineage>
        <taxon>Eukaryota</taxon>
        <taxon>Metazoa</taxon>
        <taxon>Ecdysozoa</taxon>
        <taxon>Arthropoda</taxon>
        <taxon>Hexapoda</taxon>
        <taxon>Insecta</taxon>
        <taxon>Pterygota</taxon>
        <taxon>Neoptera</taxon>
        <taxon>Endopterygota</taxon>
        <taxon>Diptera</taxon>
        <taxon>Brachycera</taxon>
        <taxon>Muscomorpha</taxon>
        <taxon>Ephydroidea</taxon>
        <taxon>Drosophilidae</taxon>
        <taxon>Drosophila</taxon>
        <taxon>Sophophora</taxon>
    </lineage>
</organism>
<keyword evidence="2" id="KW-1185">Reference proteome</keyword>
<dbReference type="AlphaFoldDB" id="B3MEG4"/>
<accession>B3MEG4</accession>
<dbReference type="PhylomeDB" id="B3MEG4"/>
<dbReference type="Proteomes" id="UP000007801">
    <property type="component" value="Unassembled WGS sequence"/>
</dbReference>
<dbReference type="eggNOG" id="ENOG502TFAM">
    <property type="taxonomic scope" value="Eukaryota"/>
</dbReference>
<dbReference type="OrthoDB" id="7840301at2759"/>